<evidence type="ECO:0000313" key="2">
    <source>
        <dbReference type="Proteomes" id="UP000675920"/>
    </source>
</evidence>
<evidence type="ECO:0000256" key="1">
    <source>
        <dbReference type="SAM" id="Phobius"/>
    </source>
</evidence>
<dbReference type="Proteomes" id="UP000675920">
    <property type="component" value="Unplaced"/>
</dbReference>
<organism evidence="2 3">
    <name type="scientific">Derxia gummosa DSM 723</name>
    <dbReference type="NCBI Taxonomy" id="1121388"/>
    <lineage>
        <taxon>Bacteria</taxon>
        <taxon>Pseudomonadati</taxon>
        <taxon>Pseudomonadota</taxon>
        <taxon>Betaproteobacteria</taxon>
        <taxon>Burkholderiales</taxon>
        <taxon>Alcaligenaceae</taxon>
        <taxon>Derxia</taxon>
    </lineage>
</organism>
<dbReference type="AlphaFoldDB" id="A0A8B6X864"/>
<dbReference type="RefSeq" id="WP_034412063.1">
    <property type="nucleotide sequence ID" value="NZ_AXWS01000018.1"/>
</dbReference>
<keyword evidence="1" id="KW-1133">Transmembrane helix</keyword>
<evidence type="ECO:0008006" key="4">
    <source>
        <dbReference type="Google" id="ProtNLM"/>
    </source>
</evidence>
<reference evidence="3" key="1">
    <citation type="submission" date="2025-08" db="UniProtKB">
        <authorList>
            <consortium name="RefSeq"/>
        </authorList>
    </citation>
    <scope>IDENTIFICATION</scope>
</reference>
<dbReference type="PROSITE" id="PS51257">
    <property type="entry name" value="PROKAR_LIPOPROTEIN"/>
    <property type="match status" value="1"/>
</dbReference>
<accession>A0A8B6X864</accession>
<keyword evidence="1" id="KW-0472">Membrane</keyword>
<keyword evidence="2" id="KW-1185">Reference proteome</keyword>
<name>A0A8B6X864_9BURK</name>
<feature type="transmembrane region" description="Helical" evidence="1">
    <location>
        <begin position="45"/>
        <end position="67"/>
    </location>
</feature>
<sequence>MIRLILEAVAILHLGPGIAFALLAFGCDGDLAFLRDTCARSGLSAFFSLTAWAWLALLLGWGAMLLLRRRRESAEASPAAE</sequence>
<keyword evidence="1" id="KW-0812">Transmembrane</keyword>
<protein>
    <recommendedName>
        <fullName evidence="4">Transmembrane protein</fullName>
    </recommendedName>
</protein>
<evidence type="ECO:0000313" key="3">
    <source>
        <dbReference type="RefSeq" id="WP_034412063.1"/>
    </source>
</evidence>
<dbReference type="OrthoDB" id="9157487at2"/>
<proteinExistence type="predicted"/>